<organism evidence="2 3">
    <name type="scientific">Spinacia oleracea</name>
    <name type="common">Spinach</name>
    <dbReference type="NCBI Taxonomy" id="3562"/>
    <lineage>
        <taxon>Eukaryota</taxon>
        <taxon>Viridiplantae</taxon>
        <taxon>Streptophyta</taxon>
        <taxon>Embryophyta</taxon>
        <taxon>Tracheophyta</taxon>
        <taxon>Spermatophyta</taxon>
        <taxon>Magnoliopsida</taxon>
        <taxon>eudicotyledons</taxon>
        <taxon>Gunneridae</taxon>
        <taxon>Pentapetalae</taxon>
        <taxon>Caryophyllales</taxon>
        <taxon>Chenopodiaceae</taxon>
        <taxon>Chenopodioideae</taxon>
        <taxon>Anserineae</taxon>
        <taxon>Spinacia</taxon>
    </lineage>
</organism>
<dbReference type="Proteomes" id="UP000813463">
    <property type="component" value="Chromosome 6"/>
</dbReference>
<feature type="region of interest" description="Disordered" evidence="1">
    <location>
        <begin position="179"/>
        <end position="199"/>
    </location>
</feature>
<dbReference type="KEGG" id="soe:110805648"/>
<sequence>MASVIMAKGTFIKVTNVGSPQAYLSPRKVSRVSFTSATTFNGNVAGYKSGRADRIIVKAEESSKQVGDVMQDAADKIKEGVETATKNAQEGADWAGKAISETHEKNVDSAEWAADKVKEEAGKAGDALQSAKESTEANLKEAHEKNKDTADLGADKVKEAADKAGEISKDVNSKVEEAAKGAWESAKDTAQKIQDKVEG</sequence>
<gene>
    <name evidence="3" type="primary">LOC110805648</name>
</gene>
<dbReference type="Gene3D" id="1.10.287.700">
    <property type="entry name" value="Helix hairpin bin"/>
    <property type="match status" value="1"/>
</dbReference>
<accession>A0A9R0KDH5</accession>
<feature type="compositionally biased region" description="Basic and acidic residues" evidence="1">
    <location>
        <begin position="133"/>
        <end position="154"/>
    </location>
</feature>
<evidence type="ECO:0000313" key="3">
    <source>
        <dbReference type="RefSeq" id="XP_021866963.1"/>
    </source>
</evidence>
<proteinExistence type="predicted"/>
<keyword evidence="2" id="KW-1185">Reference proteome</keyword>
<dbReference type="AlphaFoldDB" id="A0A9R0KDH5"/>
<evidence type="ECO:0000313" key="2">
    <source>
        <dbReference type="Proteomes" id="UP000813463"/>
    </source>
</evidence>
<reference evidence="3" key="2">
    <citation type="submission" date="2025-08" db="UniProtKB">
        <authorList>
            <consortium name="RefSeq"/>
        </authorList>
    </citation>
    <scope>IDENTIFICATION</scope>
    <source>
        <tissue evidence="3">Leaf</tissue>
    </source>
</reference>
<evidence type="ECO:0000256" key="1">
    <source>
        <dbReference type="SAM" id="MobiDB-lite"/>
    </source>
</evidence>
<dbReference type="GeneID" id="110805648"/>
<dbReference type="SUPFAM" id="SSF58113">
    <property type="entry name" value="Apolipoprotein A-I"/>
    <property type="match status" value="1"/>
</dbReference>
<reference evidence="2" key="1">
    <citation type="journal article" date="2021" name="Nat. Commun.">
        <title>Genomic analyses provide insights into spinach domestication and the genetic basis of agronomic traits.</title>
        <authorList>
            <person name="Cai X."/>
            <person name="Sun X."/>
            <person name="Xu C."/>
            <person name="Sun H."/>
            <person name="Wang X."/>
            <person name="Ge C."/>
            <person name="Zhang Z."/>
            <person name="Wang Q."/>
            <person name="Fei Z."/>
            <person name="Jiao C."/>
            <person name="Wang Q."/>
        </authorList>
    </citation>
    <scope>NUCLEOTIDE SEQUENCE [LARGE SCALE GENOMIC DNA]</scope>
    <source>
        <strain evidence="2">cv. Varoflay</strain>
    </source>
</reference>
<name>A0A9R0KDH5_SPIOL</name>
<protein>
    <submittedName>
        <fullName evidence="3">Uncharacterized protein</fullName>
    </submittedName>
</protein>
<dbReference type="OrthoDB" id="756017at2759"/>
<dbReference type="RefSeq" id="XP_021866963.1">
    <property type="nucleotide sequence ID" value="XM_022011271.2"/>
</dbReference>
<feature type="region of interest" description="Disordered" evidence="1">
    <location>
        <begin position="119"/>
        <end position="154"/>
    </location>
</feature>